<evidence type="ECO:0008006" key="3">
    <source>
        <dbReference type="Google" id="ProtNLM"/>
    </source>
</evidence>
<organism evidence="1 2">
    <name type="scientific">Arcticibacter pallidicorallinus</name>
    <dbReference type="NCBI Taxonomy" id="1259464"/>
    <lineage>
        <taxon>Bacteria</taxon>
        <taxon>Pseudomonadati</taxon>
        <taxon>Bacteroidota</taxon>
        <taxon>Sphingobacteriia</taxon>
        <taxon>Sphingobacteriales</taxon>
        <taxon>Sphingobacteriaceae</taxon>
        <taxon>Arcticibacter</taxon>
    </lineage>
</organism>
<dbReference type="SMART" id="SM00028">
    <property type="entry name" value="TPR"/>
    <property type="match status" value="4"/>
</dbReference>
<dbReference type="Proteomes" id="UP000238034">
    <property type="component" value="Unassembled WGS sequence"/>
</dbReference>
<dbReference type="AlphaFoldDB" id="A0A2T0U6M3"/>
<reference evidence="1 2" key="1">
    <citation type="submission" date="2018-03" db="EMBL/GenBank/DDBJ databases">
        <title>Genomic Encyclopedia of Type Strains, Phase III (KMG-III): the genomes of soil and plant-associated and newly described type strains.</title>
        <authorList>
            <person name="Whitman W."/>
        </authorList>
    </citation>
    <scope>NUCLEOTIDE SEQUENCE [LARGE SCALE GENOMIC DNA]</scope>
    <source>
        <strain evidence="1 2">CGMCC 1.9313</strain>
    </source>
</reference>
<accession>A0A2T0U6M3</accession>
<comment type="caution">
    <text evidence="1">The sequence shown here is derived from an EMBL/GenBank/DDBJ whole genome shotgun (WGS) entry which is preliminary data.</text>
</comment>
<dbReference type="EMBL" id="PVTH01000003">
    <property type="protein sequence ID" value="PRY53559.1"/>
    <property type="molecule type" value="Genomic_DNA"/>
</dbReference>
<name>A0A2T0U6M3_9SPHI</name>
<evidence type="ECO:0000313" key="1">
    <source>
        <dbReference type="EMBL" id="PRY53559.1"/>
    </source>
</evidence>
<keyword evidence="2" id="KW-1185">Reference proteome</keyword>
<sequence length="866" mass="98836">MLMAAGCASSQNPTLQNVTARFNILYNAERLLDDYLKREDVFIADDYTELLPVFRKLRNDTDTQLLDSVIFKANKIINSKAQSDFLNDAYFLIAEANFLKGNFFDAAEFYTYVYANFPGEQDLAQRARINKARALLSLNNVRGATAMLDTALKYDRISENTKADLFALKTQILISQNRFEEAELSLSQTLSARPPRSGKQRWTFLLAQLHDKNNKKSLALRNYKKLKKNIAPSVLNFYADVKQSAIHNEIYQRDVDVITQLKTLLENDLYVDFKDRILYMIGKVQEQRHLTTDALISYKNSVRASLPNSDQKGLAYNSLADIYFTSGLYKPALSYYDSSLASLPPSHPRYADINKKGESLRHLADKFEAVNFEEALQRIAELPEDGRQQAITELIRKRNEEEAEHLTSSILLERDTEPGQTDFFYFNNPRALRQGALEFREKWGSKLLKDGWRYEISGTSTSELIPLPANAAQGNEATATHPETTRRFEDYLNNLPLSPDAIKASNERIAASVYEIGVFYLNKLHDDYQASASFEKLAGRFSETSYALPAYYRLYLMKRKTDSASARRYEQIILTKYPESEIASTIRYASSPLKDNSPDAAYTNIYNLFANKQFEEVIKQVEEERKTKESDIFAPQLDYFYTISMGHNQNPRAFEDSLLSFTSKYSQDSLVTPLVRQHIEYIRLNRESFSQRSVALLVDEESASGHSPTELSIDQTLPETRKIDPLPQTPDMHADVQHATPSPEAAIAPRTPIPHYFVINILSATANLSPSRFAIGQFNRSRYPGVAIKHQLKVVNKENQLIFVGPFQDKEEAVSYEARILPMMKEIMKIPAERYNTFIISGEGLGQLNTREQIQSHIEHTTKNIK</sequence>
<dbReference type="InterPro" id="IPR019734">
    <property type="entry name" value="TPR_rpt"/>
</dbReference>
<proteinExistence type="predicted"/>
<protein>
    <recommendedName>
        <fullName evidence="3">Tetratricopeptide repeat protein</fullName>
    </recommendedName>
</protein>
<dbReference type="InterPro" id="IPR011990">
    <property type="entry name" value="TPR-like_helical_dom_sf"/>
</dbReference>
<gene>
    <name evidence="1" type="ORF">B0I27_10324</name>
</gene>
<evidence type="ECO:0000313" key="2">
    <source>
        <dbReference type="Proteomes" id="UP000238034"/>
    </source>
</evidence>
<dbReference type="Gene3D" id="1.25.40.10">
    <property type="entry name" value="Tetratricopeptide repeat domain"/>
    <property type="match status" value="3"/>
</dbReference>
<dbReference type="SUPFAM" id="SSF48452">
    <property type="entry name" value="TPR-like"/>
    <property type="match status" value="1"/>
</dbReference>